<dbReference type="AlphaFoldDB" id="A0ABC8Z952"/>
<comment type="subunit">
    <text evidence="1">Component of the spliceosome. Present in the activated B complex, the catalytically activated B* complex which catalyzes the branching, the catalytic step 1 C complex catalyzing the exon ligation, and the postcatalytic P complex containing the ligated exons (mRNA) and the excised lariat intron.</text>
</comment>
<evidence type="ECO:0000256" key="1">
    <source>
        <dbReference type="HAMAP-Rule" id="MF_03226"/>
    </source>
</evidence>
<accession>A0ABC8Z952</accession>
<dbReference type="GO" id="GO:0046872">
    <property type="term" value="F:metal ion binding"/>
    <property type="evidence" value="ECO:0007669"/>
    <property type="project" value="UniProtKB-KW"/>
</dbReference>
<keyword evidence="1" id="KW-0539">Nucleus</keyword>
<gene>
    <name evidence="3" type="ORF">URODEC1_LOCUS41760</name>
</gene>
<keyword evidence="1" id="KW-0507">mRNA processing</keyword>
<dbReference type="PANTHER" id="PTHR12111">
    <property type="entry name" value="SPLICING FACTOR YJU2"/>
    <property type="match status" value="1"/>
</dbReference>
<dbReference type="Proteomes" id="UP001497457">
    <property type="component" value="Chromosome 18b"/>
</dbReference>
<evidence type="ECO:0000313" key="3">
    <source>
        <dbReference type="EMBL" id="CAL4955973.1"/>
    </source>
</evidence>
<organism evidence="3 4">
    <name type="scientific">Urochloa decumbens</name>
    <dbReference type="NCBI Taxonomy" id="240449"/>
    <lineage>
        <taxon>Eukaryota</taxon>
        <taxon>Viridiplantae</taxon>
        <taxon>Streptophyta</taxon>
        <taxon>Embryophyta</taxon>
        <taxon>Tracheophyta</taxon>
        <taxon>Spermatophyta</taxon>
        <taxon>Magnoliopsida</taxon>
        <taxon>Liliopsida</taxon>
        <taxon>Poales</taxon>
        <taxon>Poaceae</taxon>
        <taxon>PACMAD clade</taxon>
        <taxon>Panicoideae</taxon>
        <taxon>Panicodae</taxon>
        <taxon>Paniceae</taxon>
        <taxon>Melinidinae</taxon>
        <taxon>Urochloa</taxon>
    </lineage>
</organism>
<dbReference type="HAMAP" id="MF_03226">
    <property type="entry name" value="YJU2"/>
    <property type="match status" value="1"/>
</dbReference>
<dbReference type="GO" id="GO:0071006">
    <property type="term" value="C:U2-type catalytic step 1 spliceosome"/>
    <property type="evidence" value="ECO:0007669"/>
    <property type="project" value="UniProtKB-UniRule"/>
</dbReference>
<feature type="compositionally biased region" description="Basic and acidic residues" evidence="2">
    <location>
        <begin position="268"/>
        <end position="285"/>
    </location>
</feature>
<reference evidence="4" key="1">
    <citation type="submission" date="2024-06" db="EMBL/GenBank/DDBJ databases">
        <authorList>
            <person name="Ryan C."/>
        </authorList>
    </citation>
    <scope>NUCLEOTIDE SEQUENCE [LARGE SCALE GENOMIC DNA]</scope>
</reference>
<feature type="binding site" evidence="1">
    <location>
        <position position="43"/>
    </location>
    <ligand>
        <name>Zn(2+)</name>
        <dbReference type="ChEBI" id="CHEBI:29105"/>
    </ligand>
</feature>
<feature type="binding site" evidence="1">
    <location>
        <position position="81"/>
    </location>
    <ligand>
        <name>Zn(2+)</name>
        <dbReference type="ChEBI" id="CHEBI:29105"/>
    </ligand>
</feature>
<keyword evidence="1" id="KW-0479">Metal-binding</keyword>
<feature type="region of interest" description="Disordered" evidence="2">
    <location>
        <begin position="103"/>
        <end position="134"/>
    </location>
</feature>
<keyword evidence="4" id="KW-1185">Reference proteome</keyword>
<keyword evidence="1" id="KW-0508">mRNA splicing</keyword>
<feature type="region of interest" description="Disordered" evidence="2">
    <location>
        <begin position="260"/>
        <end position="295"/>
    </location>
</feature>
<dbReference type="InterPro" id="IPR043701">
    <property type="entry name" value="Yju2"/>
</dbReference>
<feature type="binding site" evidence="1">
    <location>
        <position position="46"/>
    </location>
    <ligand>
        <name>Zn(2+)</name>
        <dbReference type="ChEBI" id="CHEBI:29105"/>
    </ligand>
</feature>
<dbReference type="Pfam" id="PF04502">
    <property type="entry name" value="Saf4_Yju2"/>
    <property type="match status" value="1"/>
</dbReference>
<dbReference type="GO" id="GO:0000349">
    <property type="term" value="P:generation of catalytic spliceosome for first transesterification step"/>
    <property type="evidence" value="ECO:0007669"/>
    <property type="project" value="UniProtKB-UniRule"/>
</dbReference>
<sequence>MGERKVLNKYYPHDFDPSKIPRRRRPKNEQMKVRMMLPMTLRCAGCGEYLGRGTKFNARKEDAAGERYLGAIQVFRFYIRCPRCSAEIAFKTDPRNSDYAVESGATRNLEGPWSGTGADGDGEEEEAAAAREGGGDAMAALEGRARAGRREMGAEAALEEARELSARRARVAPEEALESLRNRCGRDDGELMELDADDEALVRSIRFPNSAGYLRRIEEEEEEEDFLAASLLANKTVAIHQALKKRRQAAANKPRVIVSKRRCTTARVPEEGKAHGDDLAEKSEGKASTGQTKESGGALQALCCSYDDSSDEEES</sequence>
<protein>
    <recommendedName>
        <fullName evidence="1">Splicing factor YJU2</fullName>
    </recommendedName>
</protein>
<comment type="similarity">
    <text evidence="1">Belongs to the CWC16 family. YJU2 subfamily.</text>
</comment>
<comment type="function">
    <text evidence="1">Part of the spliceosome which catalyzes two sequential transesterification reactions, first the excision of the non-coding intron from pre-mRNA and then the ligation of the coding exons to form the mature mRNA. Plays a role in stabilizing the structure of the spliceosome catalytic core and docking of the branch helix into the active site, producing 5'-exon and lariat intron-3'-intermediates.</text>
</comment>
<dbReference type="InterPro" id="IPR007590">
    <property type="entry name" value="Saf4/Yju2"/>
</dbReference>
<keyword evidence="1" id="KW-0747">Spliceosome</keyword>
<evidence type="ECO:0000256" key="2">
    <source>
        <dbReference type="SAM" id="MobiDB-lite"/>
    </source>
</evidence>
<dbReference type="EMBL" id="OZ075128">
    <property type="protein sequence ID" value="CAL4955973.1"/>
    <property type="molecule type" value="Genomic_DNA"/>
</dbReference>
<reference evidence="3 4" key="2">
    <citation type="submission" date="2024-10" db="EMBL/GenBank/DDBJ databases">
        <authorList>
            <person name="Ryan C."/>
        </authorList>
    </citation>
    <scope>NUCLEOTIDE SEQUENCE [LARGE SCALE GENOMIC DNA]</scope>
</reference>
<feature type="binding site" evidence="1">
    <location>
        <position position="84"/>
    </location>
    <ligand>
        <name>Zn(2+)</name>
        <dbReference type="ChEBI" id="CHEBI:29105"/>
    </ligand>
</feature>
<evidence type="ECO:0000313" key="4">
    <source>
        <dbReference type="Proteomes" id="UP001497457"/>
    </source>
</evidence>
<name>A0ABC8Z952_9POAL</name>
<keyword evidence="1" id="KW-0862">Zinc</keyword>
<proteinExistence type="inferred from homology"/>
<comment type="subcellular location">
    <subcellularLocation>
        <location evidence="1">Nucleus</location>
    </subcellularLocation>
</comment>
<dbReference type="PANTHER" id="PTHR12111:SF3">
    <property type="entry name" value="SPLICING FACTOR YJU2"/>
    <property type="match status" value="1"/>
</dbReference>